<feature type="compositionally biased region" description="Basic and acidic residues" evidence="1">
    <location>
        <begin position="445"/>
        <end position="458"/>
    </location>
</feature>
<accession>A0A5N6SHB9</accession>
<evidence type="ECO:0000256" key="1">
    <source>
        <dbReference type="SAM" id="MobiDB-lite"/>
    </source>
</evidence>
<dbReference type="SUPFAM" id="SSF53927">
    <property type="entry name" value="Cytidine deaminase-like"/>
    <property type="match status" value="1"/>
</dbReference>
<dbReference type="GO" id="GO:0006139">
    <property type="term" value="P:nucleobase-containing compound metabolic process"/>
    <property type="evidence" value="ECO:0007669"/>
    <property type="project" value="UniProtKB-ARBA"/>
</dbReference>
<dbReference type="OrthoDB" id="3180714at2759"/>
<dbReference type="RefSeq" id="XP_031910088.1">
    <property type="nucleotide sequence ID" value="XM_032051923.1"/>
</dbReference>
<dbReference type="Proteomes" id="UP000325672">
    <property type="component" value="Unassembled WGS sequence"/>
</dbReference>
<gene>
    <name evidence="2" type="ORF">BDV38DRAFT_168998</name>
</gene>
<sequence length="502" mass="55202">MYDPMDVQEILRGVEPLPGEVIPVRTVQEARPREEFADAYVAEISVKSASKVIKALDSAYPRDPSRPLNHLRRFAKHTQLPDGLRSTLIKGEPSTQTIFTLITPPLPEAETLQKLLAPFAPPSEIPSEPTEEVGNIELQTICVPLEPPLTAEQAEKWSKTMWPVVFNPATPRATLAPPPQTLNRVLDSIKPKAGRYLALARKVADEAEVSGLGRRVGAVVVDPELEAQIGATNENVGIHWADAIVAVAGDVRYARREAGAMSESERQLGAGPNPNVQKYNSDVEGGPELHALMRAADLVADGRRKQDGNESNENIPLNRLEEFFLSQSNVSHSELLADSDDSSPVPGKYQKTDTGAIPKSSDSLREPRLRSRAQGGYLCTDLDVYLTHEPCICCSMGLLLSRFRAVIFPRQGRMITGGLASEPVIAPVPVSDPADENSEITQDQNQHESEDRKPIEHAEPQSGRLYYGLHWRKELNWRAMGFEFVEEGVTEQSAEEGLAFHA</sequence>
<feature type="region of interest" description="Disordered" evidence="1">
    <location>
        <begin position="335"/>
        <end position="368"/>
    </location>
</feature>
<dbReference type="GO" id="GO:0003824">
    <property type="term" value="F:catalytic activity"/>
    <property type="evidence" value="ECO:0007669"/>
    <property type="project" value="InterPro"/>
</dbReference>
<dbReference type="GeneID" id="43636133"/>
<protein>
    <submittedName>
        <fullName evidence="2">Uncharacterized protein</fullName>
    </submittedName>
</protein>
<dbReference type="AlphaFoldDB" id="A0A5N6SHB9"/>
<dbReference type="InterPro" id="IPR016193">
    <property type="entry name" value="Cytidine_deaminase-like"/>
</dbReference>
<name>A0A5N6SHB9_ASPPS</name>
<dbReference type="EMBL" id="ML743608">
    <property type="protein sequence ID" value="KAE8134025.1"/>
    <property type="molecule type" value="Genomic_DNA"/>
</dbReference>
<evidence type="ECO:0000313" key="2">
    <source>
        <dbReference type="EMBL" id="KAE8134025.1"/>
    </source>
</evidence>
<dbReference type="Gene3D" id="3.40.140.10">
    <property type="entry name" value="Cytidine Deaminase, domain 2"/>
    <property type="match status" value="1"/>
</dbReference>
<evidence type="ECO:0000313" key="3">
    <source>
        <dbReference type="Proteomes" id="UP000325672"/>
    </source>
</evidence>
<reference evidence="2 3" key="1">
    <citation type="submission" date="2019-04" db="EMBL/GenBank/DDBJ databases">
        <title>Friends and foes A comparative genomics study of 23 Aspergillus species from section Flavi.</title>
        <authorList>
            <consortium name="DOE Joint Genome Institute"/>
            <person name="Kjaerbolling I."/>
            <person name="Vesth T."/>
            <person name="Frisvad J.C."/>
            <person name="Nybo J.L."/>
            <person name="Theobald S."/>
            <person name="Kildgaard S."/>
            <person name="Isbrandt T."/>
            <person name="Kuo A."/>
            <person name="Sato A."/>
            <person name="Lyhne E.K."/>
            <person name="Kogle M.E."/>
            <person name="Wiebenga A."/>
            <person name="Kun R.S."/>
            <person name="Lubbers R.J."/>
            <person name="Makela M.R."/>
            <person name="Barry K."/>
            <person name="Chovatia M."/>
            <person name="Clum A."/>
            <person name="Daum C."/>
            <person name="Haridas S."/>
            <person name="He G."/>
            <person name="LaButti K."/>
            <person name="Lipzen A."/>
            <person name="Mondo S."/>
            <person name="Riley R."/>
            <person name="Salamov A."/>
            <person name="Simmons B.A."/>
            <person name="Magnuson J.K."/>
            <person name="Henrissat B."/>
            <person name="Mortensen U.H."/>
            <person name="Larsen T.O."/>
            <person name="Devries R.P."/>
            <person name="Grigoriev I.V."/>
            <person name="Machida M."/>
            <person name="Baker S.E."/>
            <person name="Andersen M.R."/>
        </authorList>
    </citation>
    <scope>NUCLEOTIDE SEQUENCE [LARGE SCALE GENOMIC DNA]</scope>
    <source>
        <strain evidence="2 3">CBS 117625</strain>
    </source>
</reference>
<keyword evidence="3" id="KW-1185">Reference proteome</keyword>
<organism evidence="2 3">
    <name type="scientific">Aspergillus pseudotamarii</name>
    <dbReference type="NCBI Taxonomy" id="132259"/>
    <lineage>
        <taxon>Eukaryota</taxon>
        <taxon>Fungi</taxon>
        <taxon>Dikarya</taxon>
        <taxon>Ascomycota</taxon>
        <taxon>Pezizomycotina</taxon>
        <taxon>Eurotiomycetes</taxon>
        <taxon>Eurotiomycetidae</taxon>
        <taxon>Eurotiales</taxon>
        <taxon>Aspergillaceae</taxon>
        <taxon>Aspergillus</taxon>
        <taxon>Aspergillus subgen. Circumdati</taxon>
    </lineage>
</organism>
<feature type="region of interest" description="Disordered" evidence="1">
    <location>
        <begin position="427"/>
        <end position="458"/>
    </location>
</feature>
<proteinExistence type="predicted"/>